<dbReference type="EMBL" id="JACCCV010000001">
    <property type="protein sequence ID" value="NYF51073.1"/>
    <property type="molecule type" value="Genomic_DNA"/>
</dbReference>
<dbReference type="Proteomes" id="UP000534186">
    <property type="component" value="Unassembled WGS sequence"/>
</dbReference>
<dbReference type="Pfam" id="PF13589">
    <property type="entry name" value="HATPase_c_3"/>
    <property type="match status" value="1"/>
</dbReference>
<dbReference type="SUPFAM" id="SSF55874">
    <property type="entry name" value="ATPase domain of HSP90 chaperone/DNA topoisomerase II/histidine kinase"/>
    <property type="match status" value="1"/>
</dbReference>
<proteinExistence type="predicted"/>
<comment type="caution">
    <text evidence="1">The sequence shown here is derived from an EMBL/GenBank/DDBJ whole genome shotgun (WGS) entry which is preliminary data.</text>
</comment>
<evidence type="ECO:0008006" key="3">
    <source>
        <dbReference type="Google" id="ProtNLM"/>
    </source>
</evidence>
<protein>
    <recommendedName>
        <fullName evidence="3">ATP-binding protein</fullName>
    </recommendedName>
</protein>
<organism evidence="1 2">
    <name type="scientific">Tunturiibacter lichenicola</name>
    <dbReference type="NCBI Taxonomy" id="2051959"/>
    <lineage>
        <taxon>Bacteria</taxon>
        <taxon>Pseudomonadati</taxon>
        <taxon>Acidobacteriota</taxon>
        <taxon>Terriglobia</taxon>
        <taxon>Terriglobales</taxon>
        <taxon>Acidobacteriaceae</taxon>
        <taxon>Tunturiibacter</taxon>
    </lineage>
</organism>
<dbReference type="Gene3D" id="3.30.565.10">
    <property type="entry name" value="Histidine kinase-like ATPase, C-terminal domain"/>
    <property type="match status" value="1"/>
</dbReference>
<sequence>MHRQPSCSDAYSGYWAIPAGNLDHIRSMKYNSVSRRIRDAEGLKSIAFAVESSKTLAANVIRRRDHSSLSIGIVAVIPHPFAVIAQLMAKYHPLPPSAASLSASLRDLGYSLETAVADLIDNSISADSSVIQVFCETSRSVPVLAISDDGRGMTEEELVAALRHGATDPRKKRSLKDLGRFGLGLKTASFSQCRRLTVVSSINGSRSAAEWNLDDVEKMDDWFISILDQDEIAALPYLDSLQETGTMVIWRDLDRLSEDESGRKRDEIVNEKLAIVERHLALVFHRFIAGELKGRKKLRICINGHEIEPFDPFCRKNDATQILPSDTVWIDDVPITLQPYILPHHSRLSATEYDYYQDRSDFISNQGAYVYRNGRLMAWGDWFRMVPKGEATKLARVQIDFPNSLDEAWTIDIKKSRARPPHAVRDRLRHIIAKITARSVTVHRGRGQRLFQEVQAPLWERYADHSGIRFALNMEHPLIVSLRKKLPPDDVDALSILLNSIGSSLPVEMIYSDYSTHPREFGQSTGGDLTVILERLKNLKQTLYGDGPVDAKDFLQVVQSTHLFDGHLDIVKTFIQETLL</sequence>
<dbReference type="InterPro" id="IPR036890">
    <property type="entry name" value="HATPase_C_sf"/>
</dbReference>
<accession>A0A7Y9T206</accession>
<reference evidence="1 2" key="1">
    <citation type="submission" date="2020-07" db="EMBL/GenBank/DDBJ databases">
        <title>Genomic Encyclopedia of Type Strains, Phase IV (KMG-V): Genome sequencing to study the core and pangenomes of soil and plant-associated prokaryotes.</title>
        <authorList>
            <person name="Whitman W."/>
        </authorList>
    </citation>
    <scope>NUCLEOTIDE SEQUENCE [LARGE SCALE GENOMIC DNA]</scope>
    <source>
        <strain evidence="1 2">M8UP30</strain>
    </source>
</reference>
<evidence type="ECO:0000313" key="1">
    <source>
        <dbReference type="EMBL" id="NYF51073.1"/>
    </source>
</evidence>
<dbReference type="AlphaFoldDB" id="A0A7Y9T206"/>
<gene>
    <name evidence="1" type="ORF">HDF12_001438</name>
</gene>
<evidence type="ECO:0000313" key="2">
    <source>
        <dbReference type="Proteomes" id="UP000534186"/>
    </source>
</evidence>
<name>A0A7Y9T206_9BACT</name>